<proteinExistence type="predicted"/>
<dbReference type="EMBL" id="JAVDQH010000014">
    <property type="protein sequence ID" value="MDR6245399.1"/>
    <property type="molecule type" value="Genomic_DNA"/>
</dbReference>
<dbReference type="RefSeq" id="WP_229685968.1">
    <property type="nucleotide sequence ID" value="NZ_BMMB01000010.1"/>
</dbReference>
<protein>
    <submittedName>
        <fullName evidence="1">Uncharacterized protein</fullName>
    </submittedName>
</protein>
<name>A0ABU1J1L7_9BACL</name>
<dbReference type="Proteomes" id="UP001185028">
    <property type="component" value="Unassembled WGS sequence"/>
</dbReference>
<sequence>MMAQFPEEVQLTDRKEREQVGKQINEGFARVEKQEMPGGVADIPTQPVAPKLSEHDIRRLVGEGNFQSAKEGGQHNSINS</sequence>
<accession>A0ABU1J1L7</accession>
<organism evidence="1 2">
    <name type="scientific">Paenibacillus hunanensis</name>
    <dbReference type="NCBI Taxonomy" id="539262"/>
    <lineage>
        <taxon>Bacteria</taxon>
        <taxon>Bacillati</taxon>
        <taxon>Bacillota</taxon>
        <taxon>Bacilli</taxon>
        <taxon>Bacillales</taxon>
        <taxon>Paenibacillaceae</taxon>
        <taxon>Paenibacillus</taxon>
    </lineage>
</organism>
<comment type="caution">
    <text evidence="1">The sequence shown here is derived from an EMBL/GenBank/DDBJ whole genome shotgun (WGS) entry which is preliminary data.</text>
</comment>
<keyword evidence="2" id="KW-1185">Reference proteome</keyword>
<evidence type="ECO:0000313" key="2">
    <source>
        <dbReference type="Proteomes" id="UP001185028"/>
    </source>
</evidence>
<evidence type="ECO:0000313" key="1">
    <source>
        <dbReference type="EMBL" id="MDR6245399.1"/>
    </source>
</evidence>
<gene>
    <name evidence="1" type="ORF">JOC58_003312</name>
</gene>
<reference evidence="1 2" key="1">
    <citation type="submission" date="2023-07" db="EMBL/GenBank/DDBJ databases">
        <title>Genomic Encyclopedia of Type Strains, Phase IV (KMG-IV): sequencing the most valuable type-strain genomes for metagenomic binning, comparative biology and taxonomic classification.</title>
        <authorList>
            <person name="Goeker M."/>
        </authorList>
    </citation>
    <scope>NUCLEOTIDE SEQUENCE [LARGE SCALE GENOMIC DNA]</scope>
    <source>
        <strain evidence="1 2">DSM 22170</strain>
    </source>
</reference>